<accession>A0A8X6INE6</accession>
<organism evidence="1 2">
    <name type="scientific">Nephila pilipes</name>
    <name type="common">Giant wood spider</name>
    <name type="synonym">Nephila maculata</name>
    <dbReference type="NCBI Taxonomy" id="299642"/>
    <lineage>
        <taxon>Eukaryota</taxon>
        <taxon>Metazoa</taxon>
        <taxon>Ecdysozoa</taxon>
        <taxon>Arthropoda</taxon>
        <taxon>Chelicerata</taxon>
        <taxon>Arachnida</taxon>
        <taxon>Araneae</taxon>
        <taxon>Araneomorphae</taxon>
        <taxon>Entelegynae</taxon>
        <taxon>Araneoidea</taxon>
        <taxon>Nephilidae</taxon>
        <taxon>Nephila</taxon>
    </lineage>
</organism>
<dbReference type="Proteomes" id="UP000887013">
    <property type="component" value="Unassembled WGS sequence"/>
</dbReference>
<reference evidence="1" key="1">
    <citation type="submission" date="2020-08" db="EMBL/GenBank/DDBJ databases">
        <title>Multicomponent nature underlies the extraordinary mechanical properties of spider dragline silk.</title>
        <authorList>
            <person name="Kono N."/>
            <person name="Nakamura H."/>
            <person name="Mori M."/>
            <person name="Yoshida Y."/>
            <person name="Ohtoshi R."/>
            <person name="Malay A.D."/>
            <person name="Moran D.A.P."/>
            <person name="Tomita M."/>
            <person name="Numata K."/>
            <person name="Arakawa K."/>
        </authorList>
    </citation>
    <scope>NUCLEOTIDE SEQUENCE</scope>
</reference>
<evidence type="ECO:0000313" key="2">
    <source>
        <dbReference type="Proteomes" id="UP000887013"/>
    </source>
</evidence>
<name>A0A8X6INE6_NEPPI</name>
<keyword evidence="2" id="KW-1185">Reference proteome</keyword>
<sequence>MCLLKSTQKIQDRKRHSISGVSQTSTVAITKPSVNPRHCQWDVIHQLLGMSQKRVPEIEVANVSDYLNQSRVG</sequence>
<evidence type="ECO:0000313" key="1">
    <source>
        <dbReference type="EMBL" id="GFS53166.1"/>
    </source>
</evidence>
<dbReference type="AlphaFoldDB" id="A0A8X6INE6"/>
<protein>
    <submittedName>
        <fullName evidence="1">Uncharacterized protein</fullName>
    </submittedName>
</protein>
<dbReference type="EMBL" id="BMAW01046039">
    <property type="protein sequence ID" value="GFS53166.1"/>
    <property type="molecule type" value="Genomic_DNA"/>
</dbReference>
<gene>
    <name evidence="1" type="ORF">NPIL_170061</name>
</gene>
<proteinExistence type="predicted"/>
<comment type="caution">
    <text evidence="1">The sequence shown here is derived from an EMBL/GenBank/DDBJ whole genome shotgun (WGS) entry which is preliminary data.</text>
</comment>